<dbReference type="InParanoid" id="A0A317XST9"/>
<organism evidence="1 2">
    <name type="scientific">Testicularia cyperi</name>
    <dbReference type="NCBI Taxonomy" id="1882483"/>
    <lineage>
        <taxon>Eukaryota</taxon>
        <taxon>Fungi</taxon>
        <taxon>Dikarya</taxon>
        <taxon>Basidiomycota</taxon>
        <taxon>Ustilaginomycotina</taxon>
        <taxon>Ustilaginomycetes</taxon>
        <taxon>Ustilaginales</taxon>
        <taxon>Anthracoideaceae</taxon>
        <taxon>Testicularia</taxon>
    </lineage>
</organism>
<keyword evidence="2" id="KW-1185">Reference proteome</keyword>
<gene>
    <name evidence="1" type="ORF">BCV70DRAFT_71602</name>
</gene>
<dbReference type="EMBL" id="KZ819190">
    <property type="protein sequence ID" value="PWZ01317.1"/>
    <property type="molecule type" value="Genomic_DNA"/>
</dbReference>
<protein>
    <submittedName>
        <fullName evidence="1">Uncharacterized protein</fullName>
    </submittedName>
</protein>
<name>A0A317XST9_9BASI</name>
<reference evidence="1 2" key="1">
    <citation type="journal article" date="2018" name="Mol. Biol. Evol.">
        <title>Broad Genomic Sampling Reveals a Smut Pathogenic Ancestry of the Fungal Clade Ustilaginomycotina.</title>
        <authorList>
            <person name="Kijpornyongpan T."/>
            <person name="Mondo S.J."/>
            <person name="Barry K."/>
            <person name="Sandor L."/>
            <person name="Lee J."/>
            <person name="Lipzen A."/>
            <person name="Pangilinan J."/>
            <person name="LaButti K."/>
            <person name="Hainaut M."/>
            <person name="Henrissat B."/>
            <person name="Grigoriev I.V."/>
            <person name="Spatafora J.W."/>
            <person name="Aime M.C."/>
        </authorList>
    </citation>
    <scope>NUCLEOTIDE SEQUENCE [LARGE SCALE GENOMIC DNA]</scope>
    <source>
        <strain evidence="1 2">MCA 3645</strain>
    </source>
</reference>
<accession>A0A317XST9</accession>
<evidence type="ECO:0000313" key="2">
    <source>
        <dbReference type="Proteomes" id="UP000246740"/>
    </source>
</evidence>
<proteinExistence type="predicted"/>
<dbReference type="AlphaFoldDB" id="A0A317XST9"/>
<dbReference type="Proteomes" id="UP000246740">
    <property type="component" value="Unassembled WGS sequence"/>
</dbReference>
<evidence type="ECO:0000313" key="1">
    <source>
        <dbReference type="EMBL" id="PWZ01317.1"/>
    </source>
</evidence>
<sequence>MKSCASAKRRNGETARQARLVNHCTLFCARNLCTLYRSTSLPLSLSRLVRARSSSVFLRREPDQTMSLAWTCCFSLNLASGTSAASRISPSNQLCAQLYHGVAFVVCSCFPRDVCPTSALCDNWRLELWRYLLP</sequence>